<reference evidence="4 5" key="1">
    <citation type="journal article" date="2011" name="PLoS Pathog.">
        <title>Endophytic Life Strategies Decoded by Genome and Transcriptome Analyses of the Mutualistic Root Symbiont Piriformospora indica.</title>
        <authorList>
            <person name="Zuccaro A."/>
            <person name="Lahrmann U."/>
            <person name="Guldener U."/>
            <person name="Langen G."/>
            <person name="Pfiffi S."/>
            <person name="Biedenkopf D."/>
            <person name="Wong P."/>
            <person name="Samans B."/>
            <person name="Grimm C."/>
            <person name="Basiewicz M."/>
            <person name="Murat C."/>
            <person name="Martin F."/>
            <person name="Kogel K.H."/>
        </authorList>
    </citation>
    <scope>NUCLEOTIDE SEQUENCE [LARGE SCALE GENOMIC DNA]</scope>
    <source>
        <strain evidence="4 5">DSM 11827</strain>
    </source>
</reference>
<dbReference type="Pfam" id="PF07539">
    <property type="entry name" value="UTP20_N"/>
    <property type="match status" value="1"/>
</dbReference>
<dbReference type="InterPro" id="IPR016024">
    <property type="entry name" value="ARM-type_fold"/>
</dbReference>
<dbReference type="eggNOG" id="KOG1823">
    <property type="taxonomic scope" value="Eukaryota"/>
</dbReference>
<comment type="caution">
    <text evidence="4">The sequence shown here is derived from an EMBL/GenBank/DDBJ whole genome shotgun (WGS) entry which is preliminary data.</text>
</comment>
<feature type="region of interest" description="Disordered" evidence="1">
    <location>
        <begin position="2352"/>
        <end position="2377"/>
    </location>
</feature>
<organism evidence="4 5">
    <name type="scientific">Serendipita indica (strain DSM 11827)</name>
    <name type="common">Root endophyte fungus</name>
    <name type="synonym">Piriformospora indica</name>
    <dbReference type="NCBI Taxonomy" id="1109443"/>
    <lineage>
        <taxon>Eukaryota</taxon>
        <taxon>Fungi</taxon>
        <taxon>Dikarya</taxon>
        <taxon>Basidiomycota</taxon>
        <taxon>Agaricomycotina</taxon>
        <taxon>Agaricomycetes</taxon>
        <taxon>Sebacinales</taxon>
        <taxon>Serendipitaceae</taxon>
        <taxon>Serendipita</taxon>
    </lineage>
</organism>
<dbReference type="Pfam" id="PF20416">
    <property type="entry name" value="UTP20"/>
    <property type="match status" value="1"/>
</dbReference>
<evidence type="ECO:0000313" key="4">
    <source>
        <dbReference type="EMBL" id="CCA72176.1"/>
    </source>
</evidence>
<dbReference type="HOGENOM" id="CLU_000327_1_0_1"/>
<dbReference type="InParanoid" id="G4TLI3"/>
<proteinExistence type="predicted"/>
<feature type="compositionally biased region" description="Acidic residues" evidence="1">
    <location>
        <begin position="2355"/>
        <end position="2369"/>
    </location>
</feature>
<evidence type="ECO:0000259" key="2">
    <source>
        <dbReference type="Pfam" id="PF07539"/>
    </source>
</evidence>
<gene>
    <name evidence="4" type="ORF">PIIN_06111</name>
</gene>
<evidence type="ECO:0000259" key="3">
    <source>
        <dbReference type="Pfam" id="PF20416"/>
    </source>
</evidence>
<feature type="domain" description="U3 small nucleolar RNA-associated protein 20" evidence="3">
    <location>
        <begin position="1612"/>
        <end position="1837"/>
    </location>
</feature>
<dbReference type="STRING" id="1109443.G4TLI3"/>
<feature type="region of interest" description="Disordered" evidence="1">
    <location>
        <begin position="2527"/>
        <end position="2573"/>
    </location>
</feature>
<name>G4TLI3_SERID</name>
<evidence type="ECO:0000313" key="5">
    <source>
        <dbReference type="Proteomes" id="UP000007148"/>
    </source>
</evidence>
<evidence type="ECO:0000256" key="1">
    <source>
        <dbReference type="SAM" id="MobiDB-lite"/>
    </source>
</evidence>
<dbReference type="PANTHER" id="PTHR17695:SF11">
    <property type="entry name" value="SMALL SUBUNIT PROCESSOME COMPONENT 20 HOMOLOG"/>
    <property type="match status" value="1"/>
</dbReference>
<sequence>MSTDDPVGVQKRFKHRSYQAQVNDVHLPSPLAQNAADQPLSDNESHFQLALDHWKQLNLSPAFLQYAKKTEQLAASLPLLLHNWQLVVDLWIEAMAEADLESKQPLLDLMQKLLHDLRTTLIPKFESIWDTLLAQATRLLSPSTLETYTQTLSACLKHLLLPTPSLASFTWDALSATMKKCRPDIRRLLAEVWGTTLRKFKSEQKRHATDALVGSLDTLSDTIAWIYITSVRSTSLTLHTAALPLLELLLENALVADDFEPIYKLVRRVLTATMHYCSVESFQPITNIFVSRIHALAEPFDEKRTQRLLRISLVIFAFRKGKQAEAMANTDQLASVLSKLSSFPLTLSLKRDVAAMIVACLKGGELALWVRGRSALEHIWKDVEAGYWVAEALSALDQSKGANWRSFILPQVQKVTVAHIASHSAATLRLLRMLVESKRIVLEDATWKKAIQKSCAKLLDEWKLNDKSSIQLHHILALVPQLPSLAPSIASIVDNIVSLDVNPIQNYMETAANASWFFGSCLLVLGEMDELPPDSKVDVWLQHALTHYSWSSPVLEGVASLAKHAANPINFVDAFEMLKASVMSHVGALRYNALRILASDLVVRDSSQDLAVTACLQAEEVEISATRAPERVLKTGKVGNAAPVGQSAGAAELCIRWLVGQFKVNLMPVWKATSQALIDVANRSSEELWDIMGPEIQAIFAGALLQDRPTWIVEDEDDREVQEEEKTWRNPGLQETLEAMKGAIQEDEVMTLAQVISERIDVENYEKQLLKTLEGCSSLAERHNRELIPLFLSFVSPSGAKKASGHNLASWLSLLSKFNNPRAVVSADELRATYISLLSHPDRHLQTLAVDCMLSYKSKALTTHKDTIRGLLEDSQWKEHLTGLDLGSTVQPSEREEFVEFLIRLFYGMMRERRGRNKLQERRTALINSLRQCHDSELGTLVHLMLEPFEMADSMAIDGGLQVRPLPASMTSKQQVGFLVLLAEVDRILGVKLTAYISGLLHAVTMIVANAQKVLEENRQVTEEDQDERDGDNEDENILEDVPGQLPLKVARNLRQLGIKRFTDPFRLPIEYDFRPFLPTAFSAFISCRLPAFEQENSQSPSSLMELFHVWSTHPSYAAFLADYDSRVLPKIYGCLITPNVKPVVIMRVFDIAENIFAHATTEQLIVEALVQPHTSILIDSLTVMIQESAKTGAVTSNVSHRQISVLRMISDHVRDVSQAIGLLKLLLPLLRKPSSKVNESAKVDLLQVVARLVLLLPMENPETTTLTTATFEHVSQLLQTLRGRAARTSATKVFTALGAKDPQMEKLSSVIEALNSFDPRRPEEPDFDRRMDAFTLLNEELYLHFTVSQWTPILHNMLHFIHDQNELSIRTNAAFSMRRFIERMEKANTTEFQRLFGRVLLSGLKGGLRSKHEVVRTELISVLSYAIKQCPTLPSLEDMTPLLANGDEEANFFNNVAHIQIHRRTRALRRLAEFCDQGQLRSSTLFEIFVPIVGHYIGEENHDHLLVNEAITTLGHISRQLIWSRYYSLVQRYLKAVKDKKLPEKAAIRTVVIILDSFHFRMEEDVPEPVQEEEDGDEEGAEEIVQSVPETKIADAVNGRLLPALLNFMEKREETEDTLRLPMAVGVVKVALHLPAEKQRAQITRLITIVSQALRSKSSETRDTAREVLCKVLVSTGPSYLPVIIKELRVALTRGPQLHILAVTCHSLIHHITSDAGLANTDGILDEVAASVAEVSAEVIFGQSGKDTQGEDFKTKIREVRSASSKGLDAMTILARFVSPSVVSQLLLPLKSIMYETQAAKVMQLVDETLKRLSSGLNSNPSLDPNALLSLCHTLISQNAKFLQEKPELNRKGKKNDYVVQTKRDLPQATKHYAHNSYRFTVLGLDLLTVAFRRNRFDFHDEGIISRLEPLVSLIGNTLYSSATAVVINGLKAISSIVKAPLKSVPKSLLVITRQQVNIIRQSGSAESEVAQAALKSLATTLRECPSAQLKEQDLQFLLEFMVPDLEEPERQASVFALLRAIIQRKLVVPEIYDMMDKIANIMVTSQSTQVQEVCRGIMLQFLLDYPQGKGRLRKQMTFLASNLSYVYEPGRISVMILLDAVLLKFDSSLLSEFIDLFLAALVMVLANDESTVCKEKASGLVKKLYTVMSNEERQKTLERVHAWASQTTQASLTGVAFQVYGLVAQVAIDNVAQYFGTIVEDINHAIETALERYESLVTQDTDAMDVDLDWQVPYQALGLLSKLSKAFIDNESQRALQTEIAWETIVDLMLFPHAWVRAAASRLLGSFYAWKISFGHQSDSHPASRAGMITVATNSSIQLRSEHLDQPFALQIVKNLVFLGKTFYGTLDATQNAEDDSEDESEDDEGGENERGELSKLERIKRAPLPWLFSKLSYQVRTAHLKRRNTFAASKKWHLEPLSVLQWFAAMVAHMEAEDLERFLNHVLTPVYRLLEDDTIRDAGMGKRLVLEKLLWIDILADEVKLVAQELQDLVQSKVGITKFTAAYGQIRQGALNVRRERKVARAMQVASDPQAAAKRQLQRNMAKKESRKRKSQAFREHKVSNYPSKKRRVE</sequence>
<dbReference type="InterPro" id="IPR011430">
    <property type="entry name" value="UTP20_N"/>
</dbReference>
<accession>G4TLI3</accession>
<dbReference type="InterPro" id="IPR052575">
    <property type="entry name" value="SSU_processome_comp_20"/>
</dbReference>
<dbReference type="Proteomes" id="UP000007148">
    <property type="component" value="Unassembled WGS sequence"/>
</dbReference>
<feature type="compositionally biased region" description="Acidic residues" evidence="1">
    <location>
        <begin position="1023"/>
        <end position="1039"/>
    </location>
</feature>
<dbReference type="SUPFAM" id="SSF48371">
    <property type="entry name" value="ARM repeat"/>
    <property type="match status" value="2"/>
</dbReference>
<feature type="region of interest" description="Disordered" evidence="1">
    <location>
        <begin position="1018"/>
        <end position="1039"/>
    </location>
</feature>
<dbReference type="EMBL" id="CAFZ01000151">
    <property type="protein sequence ID" value="CCA72176.1"/>
    <property type="molecule type" value="Genomic_DNA"/>
</dbReference>
<dbReference type="GO" id="GO:0030686">
    <property type="term" value="C:90S preribosome"/>
    <property type="evidence" value="ECO:0007669"/>
    <property type="project" value="TreeGrafter"/>
</dbReference>
<dbReference type="OrthoDB" id="360653at2759"/>
<feature type="domain" description="U3 small nucleolar RNA-associated protein 20 N-terminal" evidence="2">
    <location>
        <begin position="804"/>
        <end position="1412"/>
    </location>
</feature>
<dbReference type="FunCoup" id="G4TLI3">
    <property type="interactions" value="538"/>
</dbReference>
<dbReference type="InterPro" id="IPR046523">
    <property type="entry name" value="UTP20_dom"/>
</dbReference>
<protein>
    <submittedName>
        <fullName evidence="4">Uncharacterized protein</fullName>
    </submittedName>
</protein>
<dbReference type="PANTHER" id="PTHR17695">
    <property type="entry name" value="SMALL SUBUNIT PROCESSOME COMPONENT 20 HOMOLOG"/>
    <property type="match status" value="1"/>
</dbReference>
<dbReference type="OMA" id="EGLMAMF"/>
<dbReference type="GO" id="GO:0032040">
    <property type="term" value="C:small-subunit processome"/>
    <property type="evidence" value="ECO:0007669"/>
    <property type="project" value="TreeGrafter"/>
</dbReference>
<keyword evidence="5" id="KW-1185">Reference proteome</keyword>